<comment type="caution">
    <text evidence="2">The sequence shown here is derived from an EMBL/GenBank/DDBJ whole genome shotgun (WGS) entry which is preliminary data.</text>
</comment>
<evidence type="ECO:0000313" key="2">
    <source>
        <dbReference type="EMBL" id="MFC4869357.1"/>
    </source>
</evidence>
<dbReference type="RefSeq" id="WP_344143034.1">
    <property type="nucleotide sequence ID" value="NZ_BAAAQI010000006.1"/>
</dbReference>
<organism evidence="2 3">
    <name type="scientific">Streptomonospora arabica</name>
    <dbReference type="NCBI Taxonomy" id="412417"/>
    <lineage>
        <taxon>Bacteria</taxon>
        <taxon>Bacillati</taxon>
        <taxon>Actinomycetota</taxon>
        <taxon>Actinomycetes</taxon>
        <taxon>Streptosporangiales</taxon>
        <taxon>Nocardiopsidaceae</taxon>
        <taxon>Streptomonospora</taxon>
    </lineage>
</organism>
<feature type="compositionally biased region" description="Basic and acidic residues" evidence="1">
    <location>
        <begin position="60"/>
        <end position="82"/>
    </location>
</feature>
<gene>
    <name evidence="2" type="ORF">ACFPCZ_22205</name>
</gene>
<feature type="region of interest" description="Disordered" evidence="1">
    <location>
        <begin position="22"/>
        <end position="82"/>
    </location>
</feature>
<keyword evidence="3" id="KW-1185">Reference proteome</keyword>
<reference evidence="3" key="1">
    <citation type="journal article" date="2019" name="Int. J. Syst. Evol. Microbiol.">
        <title>The Global Catalogue of Microorganisms (GCM) 10K type strain sequencing project: providing services to taxonomists for standard genome sequencing and annotation.</title>
        <authorList>
            <consortium name="The Broad Institute Genomics Platform"/>
            <consortium name="The Broad Institute Genome Sequencing Center for Infectious Disease"/>
            <person name="Wu L."/>
            <person name="Ma J."/>
        </authorList>
    </citation>
    <scope>NUCLEOTIDE SEQUENCE [LARGE SCALE GENOMIC DNA]</scope>
    <source>
        <strain evidence="3">CGMCC 4.7304</strain>
    </source>
</reference>
<dbReference type="Proteomes" id="UP001595858">
    <property type="component" value="Unassembled WGS sequence"/>
</dbReference>
<dbReference type="EMBL" id="JBHSIY010000028">
    <property type="protein sequence ID" value="MFC4869357.1"/>
    <property type="molecule type" value="Genomic_DNA"/>
</dbReference>
<accession>A0ABV9SST1</accession>
<name>A0ABV9SST1_9ACTN</name>
<dbReference type="Pfam" id="PF19730">
    <property type="entry name" value="DUF6221"/>
    <property type="match status" value="1"/>
</dbReference>
<evidence type="ECO:0000313" key="3">
    <source>
        <dbReference type="Proteomes" id="UP001595858"/>
    </source>
</evidence>
<feature type="compositionally biased region" description="Acidic residues" evidence="1">
    <location>
        <begin position="49"/>
        <end position="59"/>
    </location>
</feature>
<evidence type="ECO:0000256" key="1">
    <source>
        <dbReference type="SAM" id="MobiDB-lite"/>
    </source>
</evidence>
<sequence>MSDVDAMVAWLRSVWDADEQAARAATDGPWEIDEDGGIQGRRPGMSPDPEMDPMVDVDDRESGDRTHMARHDPRDTLTRIQAERRIVDQYEQARKAASDERLKYRGSSGDTSSVLLTMMHEHDSIISTLEQAVRALASGYRHRAGWQQGWAP</sequence>
<protein>
    <submittedName>
        <fullName evidence="2">DUF6221 family protein</fullName>
    </submittedName>
</protein>
<proteinExistence type="predicted"/>
<dbReference type="InterPro" id="IPR046193">
    <property type="entry name" value="DUF6221"/>
</dbReference>